<dbReference type="AlphaFoldDB" id="A0A819Q3E0"/>
<comment type="caution">
    <text evidence="1">The sequence shown here is derived from an EMBL/GenBank/DDBJ whole genome shotgun (WGS) entry which is preliminary data.</text>
</comment>
<proteinExistence type="predicted"/>
<evidence type="ECO:0000313" key="1">
    <source>
        <dbReference type="EMBL" id="CAF4017882.1"/>
    </source>
</evidence>
<name>A0A819Q3E0_9BILA</name>
<evidence type="ECO:0000313" key="2">
    <source>
        <dbReference type="Proteomes" id="UP000663836"/>
    </source>
</evidence>
<organism evidence="1 2">
    <name type="scientific">Rotaria sordida</name>
    <dbReference type="NCBI Taxonomy" id="392033"/>
    <lineage>
        <taxon>Eukaryota</taxon>
        <taxon>Metazoa</taxon>
        <taxon>Spiralia</taxon>
        <taxon>Gnathifera</taxon>
        <taxon>Rotifera</taxon>
        <taxon>Eurotatoria</taxon>
        <taxon>Bdelloidea</taxon>
        <taxon>Philodinida</taxon>
        <taxon>Philodinidae</taxon>
        <taxon>Rotaria</taxon>
    </lineage>
</organism>
<dbReference type="EMBL" id="CAJOBD010005046">
    <property type="protein sequence ID" value="CAF4017882.1"/>
    <property type="molecule type" value="Genomic_DNA"/>
</dbReference>
<dbReference type="Proteomes" id="UP000663836">
    <property type="component" value="Unassembled WGS sequence"/>
</dbReference>
<sequence length="233" mass="26621">MLYNEIFLGGVAISDKIGNTNLTVVNRLCRSDGVLFRPERSATAMDSTFLVNDEQNFFVEYVMITNLTESYTFSWNELFNTEEDDYPNRRISDIYIAFELENPRDYYWFTSTNSSTILMPSCAQDLITHHSPFHLFVFIPFSKLSNWILFGELNKQLPVTRQRFVSIQNASDSLQINIIGVYGEQISITIGYSEHVLGKINIYTVQCSFLSVQGLSTMIITCKTEAGCQCNNV</sequence>
<reference evidence="1" key="1">
    <citation type="submission" date="2021-02" db="EMBL/GenBank/DDBJ databases">
        <authorList>
            <person name="Nowell W R."/>
        </authorList>
    </citation>
    <scope>NUCLEOTIDE SEQUENCE</scope>
</reference>
<accession>A0A819Q3E0</accession>
<protein>
    <submittedName>
        <fullName evidence="1">Uncharacterized protein</fullName>
    </submittedName>
</protein>
<gene>
    <name evidence="1" type="ORF">JBS370_LOCUS27226</name>
</gene>